<gene>
    <name evidence="1" type="ORF">MM415B00582_0026</name>
</gene>
<protein>
    <submittedName>
        <fullName evidence="1">Uncharacterized protein</fullName>
    </submittedName>
</protein>
<evidence type="ECO:0000313" key="1">
    <source>
        <dbReference type="EMBL" id="QJA63740.1"/>
    </source>
</evidence>
<organism evidence="1">
    <name type="scientific">viral metagenome</name>
    <dbReference type="NCBI Taxonomy" id="1070528"/>
    <lineage>
        <taxon>unclassified sequences</taxon>
        <taxon>metagenomes</taxon>
        <taxon>organismal metagenomes</taxon>
    </lineage>
</organism>
<dbReference type="EMBL" id="MT141504">
    <property type="protein sequence ID" value="QJA63740.1"/>
    <property type="molecule type" value="Genomic_DNA"/>
</dbReference>
<dbReference type="AlphaFoldDB" id="A0A6M3J1W8"/>
<proteinExistence type="predicted"/>
<reference evidence="1" key="1">
    <citation type="submission" date="2020-03" db="EMBL/GenBank/DDBJ databases">
        <title>The deep terrestrial virosphere.</title>
        <authorList>
            <person name="Holmfeldt K."/>
            <person name="Nilsson E."/>
            <person name="Simone D."/>
            <person name="Lopez-Fernandez M."/>
            <person name="Wu X."/>
            <person name="de Brujin I."/>
            <person name="Lundin D."/>
            <person name="Andersson A."/>
            <person name="Bertilsson S."/>
            <person name="Dopson M."/>
        </authorList>
    </citation>
    <scope>NUCLEOTIDE SEQUENCE</scope>
    <source>
        <strain evidence="1">MM415B00582</strain>
    </source>
</reference>
<name>A0A6M3J1W8_9ZZZZ</name>
<accession>A0A6M3J1W8</accession>
<sequence>MMQLQVAGDFAAQHFWPNAPVKYVELGKRHRHVFTFRALIEVSESGDREVEFLELADMCTAHLKNFLRDNPGSSCETLVRELHAFMARLGRPPTRCEVLEDDRCGAVYAPEKGGCACCAE</sequence>